<dbReference type="EMBL" id="HBFQ01004489">
    <property type="protein sequence ID" value="CAD8828755.1"/>
    <property type="molecule type" value="Transcribed_RNA"/>
</dbReference>
<feature type="region of interest" description="Disordered" evidence="1">
    <location>
        <begin position="17"/>
        <end position="52"/>
    </location>
</feature>
<evidence type="ECO:0000256" key="1">
    <source>
        <dbReference type="SAM" id="MobiDB-lite"/>
    </source>
</evidence>
<evidence type="ECO:0008006" key="3">
    <source>
        <dbReference type="Google" id="ProtNLM"/>
    </source>
</evidence>
<accession>A0A7S0ZPX5</accession>
<evidence type="ECO:0000313" key="2">
    <source>
        <dbReference type="EMBL" id="CAD8828755.1"/>
    </source>
</evidence>
<dbReference type="AlphaFoldDB" id="A0A7S0ZPX5"/>
<sequence length="206" mass="21690">MGGVNYSDSFHMAATAQGAADASSASTAPTSSQSRQAKEPEADPSNPLYDSSRMTHSVAHANATTMSYGVQILNINILSALPIDSELTNALACGAVASAQALQAETAARGNAKAMRIDAEAQSQKRRIEVEQEAKSEMTVAEGKKQAAELLSHSHVAMELAKMDKSASLIGKGDKFFFGQDQTYLSNLVMNDGPRAGTITLPKSRV</sequence>
<name>A0A7S0ZPX5_NOCSC</name>
<feature type="compositionally biased region" description="Low complexity" evidence="1">
    <location>
        <begin position="17"/>
        <end position="35"/>
    </location>
</feature>
<protein>
    <recommendedName>
        <fullName evidence="3">Prohibitin</fullName>
    </recommendedName>
</protein>
<gene>
    <name evidence="2" type="ORF">NSCI0253_LOCUS3101</name>
</gene>
<proteinExistence type="predicted"/>
<organism evidence="2">
    <name type="scientific">Noctiluca scintillans</name>
    <name type="common">Sea sparkle</name>
    <name type="synonym">Red tide dinoflagellate</name>
    <dbReference type="NCBI Taxonomy" id="2966"/>
    <lineage>
        <taxon>Eukaryota</taxon>
        <taxon>Sar</taxon>
        <taxon>Alveolata</taxon>
        <taxon>Dinophyceae</taxon>
        <taxon>Noctilucales</taxon>
        <taxon>Noctilucaceae</taxon>
        <taxon>Noctiluca</taxon>
    </lineage>
</organism>
<reference evidence="2" key="1">
    <citation type="submission" date="2021-01" db="EMBL/GenBank/DDBJ databases">
        <authorList>
            <person name="Corre E."/>
            <person name="Pelletier E."/>
            <person name="Niang G."/>
            <person name="Scheremetjew M."/>
            <person name="Finn R."/>
            <person name="Kale V."/>
            <person name="Holt S."/>
            <person name="Cochrane G."/>
            <person name="Meng A."/>
            <person name="Brown T."/>
            <person name="Cohen L."/>
        </authorList>
    </citation>
    <scope>NUCLEOTIDE SEQUENCE</scope>
</reference>